<protein>
    <submittedName>
        <fullName evidence="5">ABC transporter, ATP-binding protein</fullName>
    </submittedName>
</protein>
<dbReference type="Proteomes" id="UP000006462">
    <property type="component" value="Unassembled WGS sequence"/>
</dbReference>
<comment type="caution">
    <text evidence="5">The sequence shown here is derived from an EMBL/GenBank/DDBJ whole genome shotgun (WGS) entry which is preliminary data.</text>
</comment>
<dbReference type="NCBIfam" id="TIGR01727">
    <property type="entry name" value="oligo_HPY"/>
    <property type="match status" value="1"/>
</dbReference>
<dbReference type="InterPro" id="IPR017871">
    <property type="entry name" value="ABC_transporter-like_CS"/>
</dbReference>
<evidence type="ECO:0000256" key="2">
    <source>
        <dbReference type="ARBA" id="ARBA00022741"/>
    </source>
</evidence>
<dbReference type="Pfam" id="PF08352">
    <property type="entry name" value="oligo_HPY"/>
    <property type="match status" value="1"/>
</dbReference>
<accession>A0ABM9ZT67</accession>
<dbReference type="SUPFAM" id="SSF52540">
    <property type="entry name" value="P-loop containing nucleoside triphosphate hydrolases"/>
    <property type="match status" value="1"/>
</dbReference>
<feature type="domain" description="ABC transporter" evidence="4">
    <location>
        <begin position="24"/>
        <end position="276"/>
    </location>
</feature>
<dbReference type="InterPro" id="IPR050319">
    <property type="entry name" value="ABC_transp_ATP-bind"/>
</dbReference>
<dbReference type="EMBL" id="ADFP01000097">
    <property type="protein sequence ID" value="EFB90070.1"/>
    <property type="molecule type" value="Genomic_DNA"/>
</dbReference>
<dbReference type="PROSITE" id="PS50893">
    <property type="entry name" value="ABC_TRANSPORTER_2"/>
    <property type="match status" value="1"/>
</dbReference>
<evidence type="ECO:0000259" key="4">
    <source>
        <dbReference type="PROSITE" id="PS50893"/>
    </source>
</evidence>
<dbReference type="PANTHER" id="PTHR43776">
    <property type="entry name" value="TRANSPORT ATP-BINDING PROTEIN"/>
    <property type="match status" value="1"/>
</dbReference>
<dbReference type="InterPro" id="IPR027417">
    <property type="entry name" value="P-loop_NTPase"/>
</dbReference>
<evidence type="ECO:0000313" key="5">
    <source>
        <dbReference type="EMBL" id="EFB90070.1"/>
    </source>
</evidence>
<evidence type="ECO:0000256" key="1">
    <source>
        <dbReference type="ARBA" id="ARBA00022448"/>
    </source>
</evidence>
<dbReference type="InterPro" id="IPR003593">
    <property type="entry name" value="AAA+_ATPase"/>
</dbReference>
<dbReference type="CDD" id="cd03257">
    <property type="entry name" value="ABC_NikE_OppD_transporters"/>
    <property type="match status" value="1"/>
</dbReference>
<name>A0ABM9ZT67_9BACT</name>
<keyword evidence="3 5" id="KW-0067">ATP-binding</keyword>
<dbReference type="GO" id="GO:0005524">
    <property type="term" value="F:ATP binding"/>
    <property type="evidence" value="ECO:0007669"/>
    <property type="project" value="UniProtKB-KW"/>
</dbReference>
<evidence type="ECO:0000313" key="6">
    <source>
        <dbReference type="Proteomes" id="UP000006462"/>
    </source>
</evidence>
<proteinExistence type="predicted"/>
<dbReference type="InterPro" id="IPR013563">
    <property type="entry name" value="Oligopep_ABC_C"/>
</dbReference>
<keyword evidence="1" id="KW-0813">Transport</keyword>
<gene>
    <name evidence="5" type="ORF">HMPREF7215_0963</name>
</gene>
<keyword evidence="2" id="KW-0547">Nucleotide-binding</keyword>
<dbReference type="SMART" id="SM00382">
    <property type="entry name" value="AAA"/>
    <property type="match status" value="1"/>
</dbReference>
<dbReference type="PROSITE" id="PS00211">
    <property type="entry name" value="ABC_TRANSPORTER_1"/>
    <property type="match status" value="1"/>
</dbReference>
<sequence length="341" mass="38303">MRRTPRALSFEAGERLMDNKETILKIEDLKVHFPIKRGLMQRTVGYIRAVDGVSMDIYRGETVGLVGESGCGKTTIGRAIVRLNEPMSGRIILDGKDDILKMHGDALRRLRKKVQIIFQDPYSSLNPSQTVRRLISEVLTVQMGYAAKEAAEKTAELLRQVGLAPVYALRYPHEFSGGQRQRVAIAKAIALQPEFLVCDEAVSALDVSIQSQIINLLIDLKEQIGNITYLFISHALNVVEHISDRVAVMYLGKICEFAPTEELFDHALHPYTQALLSAIPILSGRKNRERILLRGEVPSAACVPIGCRFHTRCPYAEKRCLEEEPLFRECAPNHFVACHRD</sequence>
<dbReference type="Gene3D" id="3.40.50.300">
    <property type="entry name" value="P-loop containing nucleotide triphosphate hydrolases"/>
    <property type="match status" value="1"/>
</dbReference>
<organism evidence="5 6">
    <name type="scientific">Pyramidobacter piscolens W5455</name>
    <dbReference type="NCBI Taxonomy" id="352165"/>
    <lineage>
        <taxon>Bacteria</taxon>
        <taxon>Thermotogati</taxon>
        <taxon>Synergistota</taxon>
        <taxon>Synergistia</taxon>
        <taxon>Synergistales</taxon>
        <taxon>Dethiosulfovibrionaceae</taxon>
        <taxon>Pyramidobacter</taxon>
    </lineage>
</organism>
<reference evidence="5 6" key="1">
    <citation type="submission" date="2009-12" db="EMBL/GenBank/DDBJ databases">
        <authorList>
            <person name="Shrivastava S."/>
            <person name="Madupu R."/>
            <person name="Durkin A.S."/>
            <person name="Torralba M."/>
            <person name="Methe B."/>
            <person name="Sutton G.G."/>
            <person name="Strausberg R.L."/>
            <person name="Nelson K.E."/>
        </authorList>
    </citation>
    <scope>NUCLEOTIDE SEQUENCE [LARGE SCALE GENOMIC DNA]</scope>
    <source>
        <strain evidence="5 6">W5455</strain>
    </source>
</reference>
<dbReference type="Pfam" id="PF00005">
    <property type="entry name" value="ABC_tran"/>
    <property type="match status" value="1"/>
</dbReference>
<evidence type="ECO:0000256" key="3">
    <source>
        <dbReference type="ARBA" id="ARBA00022840"/>
    </source>
</evidence>
<dbReference type="InterPro" id="IPR003439">
    <property type="entry name" value="ABC_transporter-like_ATP-bd"/>
</dbReference>
<keyword evidence="6" id="KW-1185">Reference proteome</keyword>